<evidence type="ECO:0000256" key="3">
    <source>
        <dbReference type="ARBA" id="ARBA00022723"/>
    </source>
</evidence>
<dbReference type="Pfam" id="PF00684">
    <property type="entry name" value="DnaJ_CXXCXGXG"/>
    <property type="match status" value="1"/>
</dbReference>
<dbReference type="GO" id="GO:0005737">
    <property type="term" value="C:cytoplasm"/>
    <property type="evidence" value="ECO:0007669"/>
    <property type="project" value="UniProtKB-SubCell"/>
</dbReference>
<dbReference type="GO" id="GO:0008270">
    <property type="term" value="F:zinc ion binding"/>
    <property type="evidence" value="ECO:0007669"/>
    <property type="project" value="UniProtKB-UniRule"/>
</dbReference>
<dbReference type="CDD" id="cd10719">
    <property type="entry name" value="DnaJ_zf"/>
    <property type="match status" value="1"/>
</dbReference>
<dbReference type="PANTHER" id="PTHR43096">
    <property type="entry name" value="DNAJ HOMOLOG 1, MITOCHONDRIAL-RELATED"/>
    <property type="match status" value="1"/>
</dbReference>
<dbReference type="PROSITE" id="PS50076">
    <property type="entry name" value="DNAJ_2"/>
    <property type="match status" value="1"/>
</dbReference>
<dbReference type="EMBL" id="CP001686">
    <property type="protein sequence ID" value="ACV06209.1"/>
    <property type="molecule type" value="Genomic_DNA"/>
</dbReference>
<dbReference type="FunFam" id="2.10.230.10:FF:000002">
    <property type="entry name" value="Molecular chaperone DnaJ"/>
    <property type="match status" value="1"/>
</dbReference>
<keyword evidence="2 11" id="KW-0235">DNA replication</keyword>
<dbReference type="GO" id="GO:0031072">
    <property type="term" value="F:heat shock protein binding"/>
    <property type="evidence" value="ECO:0007669"/>
    <property type="project" value="InterPro"/>
</dbReference>
<feature type="binding site" evidence="11">
    <location>
        <position position="199"/>
    </location>
    <ligand>
        <name>Zn(2+)</name>
        <dbReference type="ChEBI" id="CHEBI:29105"/>
        <label>1</label>
    </ligand>
</feature>
<dbReference type="InterPro" id="IPR018253">
    <property type="entry name" value="DnaJ_domain_CS"/>
</dbReference>
<dbReference type="HOGENOM" id="CLU_017633_0_7_11"/>
<keyword evidence="4 11" id="KW-0677">Repeat</keyword>
<comment type="subunit">
    <text evidence="11">Homodimer.</text>
</comment>
<dbReference type="PRINTS" id="PR00625">
    <property type="entry name" value="JDOMAIN"/>
</dbReference>
<feature type="binding site" evidence="11">
    <location>
        <position position="182"/>
    </location>
    <ligand>
        <name>Zn(2+)</name>
        <dbReference type="ChEBI" id="CHEBI:29105"/>
        <label>2</label>
    </ligand>
</feature>
<dbReference type="Proteomes" id="UP000006666">
    <property type="component" value="Chromosome"/>
</dbReference>
<evidence type="ECO:0000256" key="6">
    <source>
        <dbReference type="ARBA" id="ARBA00022833"/>
    </source>
</evidence>
<feature type="binding site" evidence="11">
    <location>
        <position position="139"/>
    </location>
    <ligand>
        <name>Zn(2+)</name>
        <dbReference type="ChEBI" id="CHEBI:29105"/>
        <label>1</label>
    </ligand>
</feature>
<dbReference type="SUPFAM" id="SSF49493">
    <property type="entry name" value="HSP40/DnaJ peptide-binding domain"/>
    <property type="match status" value="2"/>
</dbReference>
<feature type="binding site" evidence="11">
    <location>
        <position position="142"/>
    </location>
    <ligand>
        <name>Zn(2+)</name>
        <dbReference type="ChEBI" id="CHEBI:29105"/>
        <label>1</label>
    </ligand>
</feature>
<protein>
    <recommendedName>
        <fullName evidence="10 11">Chaperone protein DnaJ</fullName>
    </recommendedName>
</protein>
<feature type="domain" description="J" evidence="13">
    <location>
        <begin position="3"/>
        <end position="65"/>
    </location>
</feature>
<dbReference type="Gene3D" id="1.10.287.110">
    <property type="entry name" value="DnaJ domain"/>
    <property type="match status" value="1"/>
</dbReference>
<evidence type="ECO:0000313" key="15">
    <source>
        <dbReference type="EMBL" id="ACV06209.1"/>
    </source>
</evidence>
<evidence type="ECO:0000256" key="1">
    <source>
        <dbReference type="ARBA" id="ARBA00022490"/>
    </source>
</evidence>
<gene>
    <name evidence="11" type="primary">dnaJ</name>
    <name evidence="15" type="ordered locus">Ksed_11700</name>
</gene>
<feature type="binding site" evidence="11">
    <location>
        <position position="185"/>
    </location>
    <ligand>
        <name>Zn(2+)</name>
        <dbReference type="ChEBI" id="CHEBI:29105"/>
        <label>2</label>
    </ligand>
</feature>
<dbReference type="InterPro" id="IPR002939">
    <property type="entry name" value="DnaJ_C"/>
</dbReference>
<evidence type="ECO:0000259" key="13">
    <source>
        <dbReference type="PROSITE" id="PS50076"/>
    </source>
</evidence>
<keyword evidence="6 11" id="KW-0862">Zinc</keyword>
<dbReference type="eggNOG" id="COG0484">
    <property type="taxonomic scope" value="Bacteria"/>
</dbReference>
<evidence type="ECO:0000256" key="11">
    <source>
        <dbReference type="HAMAP-Rule" id="MF_01152"/>
    </source>
</evidence>
<keyword evidence="3 11" id="KW-0479">Metal-binding</keyword>
<dbReference type="GO" id="GO:0006260">
    <property type="term" value="P:DNA replication"/>
    <property type="evidence" value="ECO:0007669"/>
    <property type="project" value="UniProtKB-KW"/>
</dbReference>
<feature type="binding site" evidence="11">
    <location>
        <position position="156"/>
    </location>
    <ligand>
        <name>Zn(2+)</name>
        <dbReference type="ChEBI" id="CHEBI:29105"/>
        <label>2</label>
    </ligand>
</feature>
<feature type="binding site" evidence="11">
    <location>
        <position position="196"/>
    </location>
    <ligand>
        <name>Zn(2+)</name>
        <dbReference type="ChEBI" id="CHEBI:29105"/>
        <label>1</label>
    </ligand>
</feature>
<dbReference type="Pfam" id="PF00226">
    <property type="entry name" value="DnaJ"/>
    <property type="match status" value="1"/>
</dbReference>
<feature type="binding site" evidence="11">
    <location>
        <position position="159"/>
    </location>
    <ligand>
        <name>Zn(2+)</name>
        <dbReference type="ChEBI" id="CHEBI:29105"/>
        <label>2</label>
    </ligand>
</feature>
<keyword evidence="8 11" id="KW-0143">Chaperone</keyword>
<dbReference type="AlphaFoldDB" id="C7NH39"/>
<dbReference type="STRING" id="478801.Ksed_11700"/>
<evidence type="ECO:0000259" key="14">
    <source>
        <dbReference type="PROSITE" id="PS51188"/>
    </source>
</evidence>
<proteinExistence type="inferred from homology"/>
<feature type="domain" description="CR-type" evidence="14">
    <location>
        <begin position="126"/>
        <end position="208"/>
    </location>
</feature>
<dbReference type="InterPro" id="IPR036869">
    <property type="entry name" value="J_dom_sf"/>
</dbReference>
<evidence type="ECO:0000256" key="8">
    <source>
        <dbReference type="ARBA" id="ARBA00023186"/>
    </source>
</evidence>
<keyword evidence="7 11" id="KW-0346">Stress response</keyword>
<dbReference type="PROSITE" id="PS51188">
    <property type="entry name" value="ZF_CR"/>
    <property type="match status" value="1"/>
</dbReference>
<comment type="similarity">
    <text evidence="9 11">Belongs to the DnaJ family.</text>
</comment>
<dbReference type="InterPro" id="IPR001305">
    <property type="entry name" value="HSP_DnaJ_Cys-rich_dom"/>
</dbReference>
<evidence type="ECO:0000256" key="5">
    <source>
        <dbReference type="ARBA" id="ARBA00022771"/>
    </source>
</evidence>
<evidence type="ECO:0000256" key="12">
    <source>
        <dbReference type="PROSITE-ProRule" id="PRU00546"/>
    </source>
</evidence>
<dbReference type="InterPro" id="IPR036410">
    <property type="entry name" value="HSP_DnaJ_Cys-rich_dom_sf"/>
</dbReference>
<evidence type="ECO:0000313" key="16">
    <source>
        <dbReference type="Proteomes" id="UP000006666"/>
    </source>
</evidence>
<dbReference type="GO" id="GO:0009408">
    <property type="term" value="P:response to heat"/>
    <property type="evidence" value="ECO:0007669"/>
    <property type="project" value="InterPro"/>
</dbReference>
<dbReference type="NCBIfam" id="NF008035">
    <property type="entry name" value="PRK10767.1"/>
    <property type="match status" value="1"/>
</dbReference>
<dbReference type="PROSITE" id="PS00636">
    <property type="entry name" value="DNAJ_1"/>
    <property type="match status" value="1"/>
</dbReference>
<keyword evidence="16" id="KW-1185">Reference proteome</keyword>
<comment type="subcellular location">
    <subcellularLocation>
        <location evidence="11">Cytoplasm</location>
    </subcellularLocation>
</comment>
<comment type="caution">
    <text evidence="11">Lacks conserved residue(s) required for the propagation of feature annotation.</text>
</comment>
<feature type="zinc finger region" description="CR-type" evidence="12">
    <location>
        <begin position="126"/>
        <end position="208"/>
    </location>
</feature>
<dbReference type="GO" id="GO:0005524">
    <property type="term" value="F:ATP binding"/>
    <property type="evidence" value="ECO:0007669"/>
    <property type="project" value="InterPro"/>
</dbReference>
<dbReference type="InterPro" id="IPR012724">
    <property type="entry name" value="DnaJ"/>
</dbReference>
<dbReference type="CDD" id="cd06257">
    <property type="entry name" value="DnaJ"/>
    <property type="match status" value="1"/>
</dbReference>
<comment type="cofactor">
    <cofactor evidence="11">
        <name>Zn(2+)</name>
        <dbReference type="ChEBI" id="CHEBI:29105"/>
    </cofactor>
    <text evidence="11">Binds 2 Zn(2+) ions per monomer.</text>
</comment>
<accession>C7NH39</accession>
<evidence type="ECO:0000256" key="9">
    <source>
        <dbReference type="ARBA" id="ARBA00061004"/>
    </source>
</evidence>
<dbReference type="Gene3D" id="2.60.260.20">
    <property type="entry name" value="Urease metallochaperone UreE, N-terminal domain"/>
    <property type="match status" value="2"/>
</dbReference>
<dbReference type="InterPro" id="IPR008971">
    <property type="entry name" value="HSP40/DnaJ_pept-bd"/>
</dbReference>
<comment type="domain">
    <text evidence="11">The J domain is necessary and sufficient to stimulate DnaK ATPase activity. Zinc center 1 plays an important role in the autonomous, DnaK-independent chaperone activity of DnaJ. Zinc center 2 is essential for interaction with DnaK and for DnaJ activity.</text>
</comment>
<evidence type="ECO:0000256" key="4">
    <source>
        <dbReference type="ARBA" id="ARBA00022737"/>
    </source>
</evidence>
<dbReference type="Gene3D" id="2.10.230.10">
    <property type="entry name" value="Heat shock protein DnaJ, cysteine-rich domain"/>
    <property type="match status" value="1"/>
</dbReference>
<keyword evidence="5 11" id="KW-0863">Zinc-finger</keyword>
<comment type="function">
    <text evidence="11">Participates actively in the response to hyperosmotic and heat shock by preventing the aggregation of stress-denatured proteins and by disaggregating proteins, also in an autonomous, DnaK-independent fashion. Unfolded proteins bind initially to DnaJ; upon interaction with the DnaJ-bound protein, DnaK hydrolyzes its bound ATP, resulting in the formation of a stable complex. GrpE releases ADP from DnaK; ATP binding to DnaK triggers the release of the substrate protein, thus completing the reaction cycle. Several rounds of ATP-dependent interactions between DnaJ, DnaK and GrpE are required for fully efficient folding. Also involved, together with DnaK and GrpE, in the DNA replication of plasmids through activation of initiation proteins.</text>
</comment>
<evidence type="ECO:0000256" key="7">
    <source>
        <dbReference type="ARBA" id="ARBA00023016"/>
    </source>
</evidence>
<dbReference type="InterPro" id="IPR001623">
    <property type="entry name" value="DnaJ_domain"/>
</dbReference>
<dbReference type="RefSeq" id="WP_015779154.1">
    <property type="nucleotide sequence ID" value="NC_013169.1"/>
</dbReference>
<dbReference type="SMART" id="SM00271">
    <property type="entry name" value="DnaJ"/>
    <property type="match status" value="1"/>
</dbReference>
<dbReference type="HAMAP" id="MF_01152">
    <property type="entry name" value="DnaJ"/>
    <property type="match status" value="1"/>
</dbReference>
<dbReference type="Pfam" id="PF01556">
    <property type="entry name" value="DnaJ_C"/>
    <property type="match status" value="1"/>
</dbReference>
<name>C7NH39_KYTSD</name>
<organism evidence="15 16">
    <name type="scientific">Kytococcus sedentarius (strain ATCC 14392 / DSM 20547 / JCM 11482 / CCUG 33030 / NBRC 15357 / NCTC 11040 / CCM 314 / 541)</name>
    <name type="common">Micrococcus sedentarius</name>
    <dbReference type="NCBI Taxonomy" id="478801"/>
    <lineage>
        <taxon>Bacteria</taxon>
        <taxon>Bacillati</taxon>
        <taxon>Actinomycetota</taxon>
        <taxon>Actinomycetes</taxon>
        <taxon>Micrococcales</taxon>
        <taxon>Kytococcaceae</taxon>
        <taxon>Kytococcus</taxon>
    </lineage>
</organism>
<dbReference type="CDD" id="cd10747">
    <property type="entry name" value="DnaJ_C"/>
    <property type="match status" value="1"/>
</dbReference>
<dbReference type="KEGG" id="kse:Ksed_11700"/>
<keyword evidence="1 11" id="KW-0963">Cytoplasm</keyword>
<dbReference type="GO" id="GO:0051082">
    <property type="term" value="F:unfolded protein binding"/>
    <property type="evidence" value="ECO:0007669"/>
    <property type="project" value="UniProtKB-UniRule"/>
</dbReference>
<sequence length="376" mass="39910">MNDYYEILGVSRDATAEDIKRAYRKKARHLHPDVAPGKEDEFKLVGQAYDVLGDADKRMAYDRGADPYGDPTAGFGGAAGGAFTFSDIMDAFFGGQGATAGPRSRQQPGQDALVRLDVPLRTAVFGNTEELTVETAVLCSTCDGAGASPGTGTRTCDVCRGQGHVQQVQRSFLGQVMTTRPCGACQATGEIIENPCTDCRGDGRVRERRTLKVKVPAGVDTGTRIQLAGQGEVGPGGGPAGSLYVEVNVLADDTWTREGDDLHCSVELPMTAAALGTEAQVETFDGTEKVDIPAGTQHGAVFTLRGLGVGHLRRDGRGDLHVHANVVTPTRLDGRQKDLLRELASLRGEEQATGTVTSMDQHGGFFGRLRDAFSGR</sequence>
<reference evidence="15 16" key="1">
    <citation type="journal article" date="2009" name="Stand. Genomic Sci.">
        <title>Complete genome sequence of Kytococcus sedentarius type strain (541).</title>
        <authorList>
            <person name="Sims D."/>
            <person name="Brettin T."/>
            <person name="Detter J.C."/>
            <person name="Han C."/>
            <person name="Lapidus A."/>
            <person name="Copeland A."/>
            <person name="Glavina Del Rio T."/>
            <person name="Nolan M."/>
            <person name="Chen F."/>
            <person name="Lucas S."/>
            <person name="Tice H."/>
            <person name="Cheng J.F."/>
            <person name="Bruce D."/>
            <person name="Goodwin L."/>
            <person name="Pitluck S."/>
            <person name="Ovchinnikova G."/>
            <person name="Pati A."/>
            <person name="Ivanova N."/>
            <person name="Mavrommatis K."/>
            <person name="Chen A."/>
            <person name="Palaniappan K."/>
            <person name="D'haeseleer P."/>
            <person name="Chain P."/>
            <person name="Bristow J."/>
            <person name="Eisen J.A."/>
            <person name="Markowitz V."/>
            <person name="Hugenholtz P."/>
            <person name="Schneider S."/>
            <person name="Goker M."/>
            <person name="Pukall R."/>
            <person name="Kyrpides N.C."/>
            <person name="Klenk H.P."/>
        </authorList>
    </citation>
    <scope>NUCLEOTIDE SEQUENCE [LARGE SCALE GENOMIC DNA]</scope>
    <source>
        <strain evidence="16">ATCC 14392 / DSM 20547 / JCM 11482 / CCUG 33030 / NBRC 15357 / NCTC 11040 / CCM 314 / 541</strain>
    </source>
</reference>
<dbReference type="SUPFAM" id="SSF57938">
    <property type="entry name" value="DnaJ/Hsp40 cysteine-rich domain"/>
    <property type="match status" value="1"/>
</dbReference>
<dbReference type="SUPFAM" id="SSF46565">
    <property type="entry name" value="Chaperone J-domain"/>
    <property type="match status" value="1"/>
</dbReference>
<dbReference type="GO" id="GO:0042026">
    <property type="term" value="P:protein refolding"/>
    <property type="evidence" value="ECO:0007669"/>
    <property type="project" value="TreeGrafter"/>
</dbReference>
<evidence type="ECO:0000256" key="2">
    <source>
        <dbReference type="ARBA" id="ARBA00022705"/>
    </source>
</evidence>
<dbReference type="FunFam" id="2.60.260.20:FF:000005">
    <property type="entry name" value="Chaperone protein dnaJ 1, mitochondrial"/>
    <property type="match status" value="1"/>
</dbReference>
<evidence type="ECO:0000256" key="10">
    <source>
        <dbReference type="ARBA" id="ARBA00067609"/>
    </source>
</evidence>
<dbReference type="PANTHER" id="PTHR43096:SF48">
    <property type="entry name" value="CHAPERONE PROTEIN DNAJ"/>
    <property type="match status" value="1"/>
</dbReference>